<evidence type="ECO:0000313" key="2">
    <source>
        <dbReference type="Proteomes" id="UP001172155"/>
    </source>
</evidence>
<keyword evidence="2" id="KW-1185">Reference proteome</keyword>
<evidence type="ECO:0000313" key="1">
    <source>
        <dbReference type="EMBL" id="KAK0750604.1"/>
    </source>
</evidence>
<sequence length="227" mass="24335">MLGRRSLHLNSHLLNKHNRQAAVPSYLNSPLLNTDTGQVDPLFFPPGLPINPSLSCGVYGISSPGLDAQPRCGVHSLLVALGKPTLDPSLGWDGRGMRFTLAGWGGAFFWGGGQDCFELAWGVELFMSVPAHGKVYDDRGLEVVMASLISDRPLCQVSTGIFDGRAAHSSSCLCLRAHGEQGADHGRPTEVQQCHCCDALQHETVAARPRLSGSVHVWVGLDILICS</sequence>
<organism evidence="1 2">
    <name type="scientific">Schizothecium vesticola</name>
    <dbReference type="NCBI Taxonomy" id="314040"/>
    <lineage>
        <taxon>Eukaryota</taxon>
        <taxon>Fungi</taxon>
        <taxon>Dikarya</taxon>
        <taxon>Ascomycota</taxon>
        <taxon>Pezizomycotina</taxon>
        <taxon>Sordariomycetes</taxon>
        <taxon>Sordariomycetidae</taxon>
        <taxon>Sordariales</taxon>
        <taxon>Schizotheciaceae</taxon>
        <taxon>Schizothecium</taxon>
    </lineage>
</organism>
<dbReference type="Proteomes" id="UP001172155">
    <property type="component" value="Unassembled WGS sequence"/>
</dbReference>
<name>A0AA40F3P1_9PEZI</name>
<reference evidence="1" key="1">
    <citation type="submission" date="2023-06" db="EMBL/GenBank/DDBJ databases">
        <title>Genome-scale phylogeny and comparative genomics of the fungal order Sordariales.</title>
        <authorList>
            <consortium name="Lawrence Berkeley National Laboratory"/>
            <person name="Hensen N."/>
            <person name="Bonometti L."/>
            <person name="Westerberg I."/>
            <person name="Brannstrom I.O."/>
            <person name="Guillou S."/>
            <person name="Cros-Aarteil S."/>
            <person name="Calhoun S."/>
            <person name="Haridas S."/>
            <person name="Kuo A."/>
            <person name="Mondo S."/>
            <person name="Pangilinan J."/>
            <person name="Riley R."/>
            <person name="LaButti K."/>
            <person name="Andreopoulos B."/>
            <person name="Lipzen A."/>
            <person name="Chen C."/>
            <person name="Yanf M."/>
            <person name="Daum C."/>
            <person name="Ng V."/>
            <person name="Clum A."/>
            <person name="Steindorff A."/>
            <person name="Ohm R."/>
            <person name="Martin F."/>
            <person name="Silar P."/>
            <person name="Natvig D."/>
            <person name="Lalanne C."/>
            <person name="Gautier V."/>
            <person name="Ament-velasquez S.L."/>
            <person name="Kruys A."/>
            <person name="Hutchinson M.I."/>
            <person name="Powell A.J."/>
            <person name="Barry K."/>
            <person name="Miller A.N."/>
            <person name="Grigoriev I.V."/>
            <person name="Debuchy R."/>
            <person name="Gladieux P."/>
            <person name="Thoren M.H."/>
            <person name="Johannesson H."/>
        </authorList>
    </citation>
    <scope>NUCLEOTIDE SEQUENCE</scope>
    <source>
        <strain evidence="1">SMH3187-1</strain>
    </source>
</reference>
<accession>A0AA40F3P1</accession>
<gene>
    <name evidence="1" type="ORF">B0T18DRAFT_409245</name>
</gene>
<protein>
    <submittedName>
        <fullName evidence="1">Uncharacterized protein</fullName>
    </submittedName>
</protein>
<dbReference type="AlphaFoldDB" id="A0AA40F3P1"/>
<comment type="caution">
    <text evidence="1">The sequence shown here is derived from an EMBL/GenBank/DDBJ whole genome shotgun (WGS) entry which is preliminary data.</text>
</comment>
<dbReference type="EMBL" id="JAUKUD010000003">
    <property type="protein sequence ID" value="KAK0750604.1"/>
    <property type="molecule type" value="Genomic_DNA"/>
</dbReference>
<proteinExistence type="predicted"/>